<keyword evidence="10" id="KW-1185">Reference proteome</keyword>
<protein>
    <submittedName>
        <fullName evidence="9">Glycosyltransferase family 2 protein</fullName>
    </submittedName>
</protein>
<proteinExistence type="predicted"/>
<comment type="caution">
    <text evidence="9">The sequence shown here is derived from an EMBL/GenBank/DDBJ whole genome shotgun (WGS) entry which is preliminary data.</text>
</comment>
<evidence type="ECO:0000256" key="4">
    <source>
        <dbReference type="ARBA" id="ARBA00022692"/>
    </source>
</evidence>
<organism evidence="9 10">
    <name type="scientific">Ancylobacter radicis</name>
    <dbReference type="NCBI Taxonomy" id="2836179"/>
    <lineage>
        <taxon>Bacteria</taxon>
        <taxon>Pseudomonadati</taxon>
        <taxon>Pseudomonadota</taxon>
        <taxon>Alphaproteobacteria</taxon>
        <taxon>Hyphomicrobiales</taxon>
        <taxon>Xanthobacteraceae</taxon>
        <taxon>Ancylobacter</taxon>
    </lineage>
</organism>
<keyword evidence="4" id="KW-0812">Transmembrane</keyword>
<evidence type="ECO:0000259" key="8">
    <source>
        <dbReference type="Pfam" id="PF00535"/>
    </source>
</evidence>
<dbReference type="InterPro" id="IPR001173">
    <property type="entry name" value="Glyco_trans_2-like"/>
</dbReference>
<dbReference type="InterPro" id="IPR029044">
    <property type="entry name" value="Nucleotide-diphossugar_trans"/>
</dbReference>
<keyword evidence="2" id="KW-0328">Glycosyltransferase</keyword>
<evidence type="ECO:0000256" key="5">
    <source>
        <dbReference type="ARBA" id="ARBA00022985"/>
    </source>
</evidence>
<reference evidence="9" key="1">
    <citation type="submission" date="2021-05" db="EMBL/GenBank/DDBJ databases">
        <authorList>
            <person name="Sun Q."/>
            <person name="Inoue M."/>
        </authorList>
    </citation>
    <scope>NUCLEOTIDE SEQUENCE</scope>
    <source>
        <strain evidence="9">VKM B-3255</strain>
    </source>
</reference>
<dbReference type="EMBL" id="JAHCQH010000015">
    <property type="protein sequence ID" value="MBS9476928.1"/>
    <property type="molecule type" value="Genomic_DNA"/>
</dbReference>
<keyword evidence="7" id="KW-0472">Membrane</keyword>
<dbReference type="Pfam" id="PF00535">
    <property type="entry name" value="Glycos_transf_2"/>
    <property type="match status" value="1"/>
</dbReference>
<dbReference type="PANTHER" id="PTHR48090:SF3">
    <property type="entry name" value="UNDECAPRENYL-PHOSPHATE 4-DEOXY-4-FORMAMIDO-L-ARABINOSE TRANSFERASE"/>
    <property type="match status" value="1"/>
</dbReference>
<dbReference type="InterPro" id="IPR050256">
    <property type="entry name" value="Glycosyltransferase_2"/>
</dbReference>
<keyword evidence="3" id="KW-0808">Transferase</keyword>
<keyword evidence="1" id="KW-1003">Cell membrane</keyword>
<dbReference type="Proteomes" id="UP001166585">
    <property type="component" value="Unassembled WGS sequence"/>
</dbReference>
<feature type="domain" description="Glycosyltransferase 2-like" evidence="8">
    <location>
        <begin position="55"/>
        <end position="199"/>
    </location>
</feature>
<name>A0ABS5R5H1_9HYPH</name>
<dbReference type="CDD" id="cd04179">
    <property type="entry name" value="DPM_DPG-synthase_like"/>
    <property type="match status" value="1"/>
</dbReference>
<evidence type="ECO:0000256" key="3">
    <source>
        <dbReference type="ARBA" id="ARBA00022679"/>
    </source>
</evidence>
<dbReference type="SUPFAM" id="SSF53448">
    <property type="entry name" value="Nucleotide-diphospho-sugar transferases"/>
    <property type="match status" value="1"/>
</dbReference>
<evidence type="ECO:0000313" key="9">
    <source>
        <dbReference type="EMBL" id="MBS9476928.1"/>
    </source>
</evidence>
<accession>A0ABS5R5H1</accession>
<evidence type="ECO:0000256" key="6">
    <source>
        <dbReference type="ARBA" id="ARBA00022989"/>
    </source>
</evidence>
<keyword evidence="6" id="KW-1133">Transmembrane helix</keyword>
<evidence type="ECO:0000256" key="2">
    <source>
        <dbReference type="ARBA" id="ARBA00022676"/>
    </source>
</evidence>
<dbReference type="PANTHER" id="PTHR48090">
    <property type="entry name" value="UNDECAPRENYL-PHOSPHATE 4-DEOXY-4-FORMAMIDO-L-ARABINOSE TRANSFERASE-RELATED"/>
    <property type="match status" value="1"/>
</dbReference>
<evidence type="ECO:0000256" key="1">
    <source>
        <dbReference type="ARBA" id="ARBA00022475"/>
    </source>
</evidence>
<gene>
    <name evidence="9" type="ORF">KIP89_07395</name>
</gene>
<keyword evidence="5" id="KW-0448">Lipopolysaccharide biosynthesis</keyword>
<evidence type="ECO:0000313" key="10">
    <source>
        <dbReference type="Proteomes" id="UP001166585"/>
    </source>
</evidence>
<sequence>MAPIACPKRASLKEPVRSHAFAAPAPAPIRPDLLGHAGDDLPLGPSPAPGLPDVSVVLPARDEAGAIGPLLAEITVALAGTRYEVIVVDDGSTDATARVVGQVARDHHQLTLLAHARSYGQSAAIRSGVDAALGRIIVTLDADGQNDPADIPLLLALYRNAGRGREVRMVAGQRRRRNDGLVKRLSSRLANRVRGALLADGVADTGCGLKVFDRATYQRLPYFDHMHRFLPALIQREGGVVLTHPVNHRPRSAGRSKYGTWNRLWVGIVDLVGVMWLSARMSRPVIRAEIIADSRRGPRS</sequence>
<dbReference type="Gene3D" id="3.90.550.10">
    <property type="entry name" value="Spore Coat Polysaccharide Biosynthesis Protein SpsA, Chain A"/>
    <property type="match status" value="1"/>
</dbReference>
<evidence type="ECO:0000256" key="7">
    <source>
        <dbReference type="ARBA" id="ARBA00023136"/>
    </source>
</evidence>